<dbReference type="RefSeq" id="WP_143487088.1">
    <property type="nucleotide sequence ID" value="NZ_VJOY01000003.1"/>
</dbReference>
<dbReference type="Gene3D" id="3.40.630.30">
    <property type="match status" value="1"/>
</dbReference>
<evidence type="ECO:0000259" key="1">
    <source>
        <dbReference type="PROSITE" id="PS51186"/>
    </source>
</evidence>
<dbReference type="OrthoDB" id="9801669at2"/>
<dbReference type="PROSITE" id="PS51186">
    <property type="entry name" value="GNAT"/>
    <property type="match status" value="1"/>
</dbReference>
<dbReference type="InterPro" id="IPR051908">
    <property type="entry name" value="Ribosomal_N-acetyltransferase"/>
</dbReference>
<dbReference type="SUPFAM" id="SSF55729">
    <property type="entry name" value="Acyl-CoA N-acyltransferases (Nat)"/>
    <property type="match status" value="1"/>
</dbReference>
<dbReference type="GO" id="GO:0005737">
    <property type="term" value="C:cytoplasm"/>
    <property type="evidence" value="ECO:0007669"/>
    <property type="project" value="TreeGrafter"/>
</dbReference>
<dbReference type="PANTHER" id="PTHR43441:SF11">
    <property type="entry name" value="RIBOSOMAL-PROTEIN-SERINE ACETYLTRANSFERASE"/>
    <property type="match status" value="1"/>
</dbReference>
<dbReference type="PANTHER" id="PTHR43441">
    <property type="entry name" value="RIBOSOMAL-PROTEIN-SERINE ACETYLTRANSFERASE"/>
    <property type="match status" value="1"/>
</dbReference>
<dbReference type="InterPro" id="IPR000182">
    <property type="entry name" value="GNAT_dom"/>
</dbReference>
<comment type="caution">
    <text evidence="2">The sequence shown here is derived from an EMBL/GenBank/DDBJ whole genome shotgun (WGS) entry which is preliminary data.</text>
</comment>
<evidence type="ECO:0000313" key="2">
    <source>
        <dbReference type="EMBL" id="TRX75696.1"/>
    </source>
</evidence>
<keyword evidence="3" id="KW-1185">Reference proteome</keyword>
<reference evidence="2 3" key="1">
    <citation type="submission" date="2019-07" db="EMBL/GenBank/DDBJ databases">
        <title>Pseudomonas mangiferae sp. nov., isolated from bark of mango tree in Thailand.</title>
        <authorList>
            <person name="Srisuk N."/>
            <person name="Anurat P."/>
        </authorList>
    </citation>
    <scope>NUCLEOTIDE SEQUENCE [LARGE SCALE GENOMIC DNA]</scope>
    <source>
        <strain evidence="2 3">DMKU_BBB3-04</strain>
    </source>
</reference>
<dbReference type="InterPro" id="IPR016181">
    <property type="entry name" value="Acyl_CoA_acyltransferase"/>
</dbReference>
<dbReference type="AlphaFoldDB" id="A0A553H1R9"/>
<proteinExistence type="predicted"/>
<keyword evidence="2" id="KW-0808">Transferase</keyword>
<protein>
    <submittedName>
        <fullName evidence="2">GNAT family N-acetyltransferase</fullName>
    </submittedName>
</protein>
<dbReference type="GO" id="GO:1990189">
    <property type="term" value="F:protein N-terminal-serine acetyltransferase activity"/>
    <property type="evidence" value="ECO:0007669"/>
    <property type="project" value="TreeGrafter"/>
</dbReference>
<sequence>MSLPPLDPLATPRLTLRAVGEADLPDLLKVNGDEQVTAYLPYATWAGLEDGAAWLARMRAQEAEGTTRQLVIALGAAGPVVGSVLLFRYDADSARAELGYVLGRAHWGQGLMHEALRHLCAHAFGSLGLRRLEAEVNPDNRASSALLERLGFQREGLLRQRWTRKGRTYDTHLYGLLRDEWRGE</sequence>
<evidence type="ECO:0000313" key="3">
    <source>
        <dbReference type="Proteomes" id="UP000315235"/>
    </source>
</evidence>
<feature type="domain" description="N-acetyltransferase" evidence="1">
    <location>
        <begin position="14"/>
        <end position="170"/>
    </location>
</feature>
<dbReference type="Pfam" id="PF13302">
    <property type="entry name" value="Acetyltransf_3"/>
    <property type="match status" value="1"/>
</dbReference>
<organism evidence="2 3">
    <name type="scientific">Pseudomonas mangiferae</name>
    <dbReference type="NCBI Taxonomy" id="2593654"/>
    <lineage>
        <taxon>Bacteria</taxon>
        <taxon>Pseudomonadati</taxon>
        <taxon>Pseudomonadota</taxon>
        <taxon>Gammaproteobacteria</taxon>
        <taxon>Pseudomonadales</taxon>
        <taxon>Pseudomonadaceae</taxon>
        <taxon>Pseudomonas</taxon>
    </lineage>
</organism>
<dbReference type="EMBL" id="VJOY01000003">
    <property type="protein sequence ID" value="TRX75696.1"/>
    <property type="molecule type" value="Genomic_DNA"/>
</dbReference>
<name>A0A553H1R9_9PSED</name>
<dbReference type="GO" id="GO:0008999">
    <property type="term" value="F:protein-N-terminal-alanine acetyltransferase activity"/>
    <property type="evidence" value="ECO:0007669"/>
    <property type="project" value="TreeGrafter"/>
</dbReference>
<gene>
    <name evidence="2" type="ORF">FM069_04450</name>
</gene>
<dbReference type="Proteomes" id="UP000315235">
    <property type="component" value="Unassembled WGS sequence"/>
</dbReference>
<accession>A0A553H1R9</accession>